<sequence length="64" mass="7993">MCYYEKVRFAPCGHEEKRVIQYCHFARNDPNHQCFGSWNIRRQWEQHEAECEQCRKIRQEFDVK</sequence>
<accession>A0A6A6SFP1</accession>
<keyword evidence="2" id="KW-1185">Reference proteome</keyword>
<reference evidence="1" key="1">
    <citation type="journal article" date="2020" name="Stud. Mycol.">
        <title>101 Dothideomycetes genomes: a test case for predicting lifestyles and emergence of pathogens.</title>
        <authorList>
            <person name="Haridas S."/>
            <person name="Albert R."/>
            <person name="Binder M."/>
            <person name="Bloem J."/>
            <person name="Labutti K."/>
            <person name="Salamov A."/>
            <person name="Andreopoulos B."/>
            <person name="Baker S."/>
            <person name="Barry K."/>
            <person name="Bills G."/>
            <person name="Bluhm B."/>
            <person name="Cannon C."/>
            <person name="Castanera R."/>
            <person name="Culley D."/>
            <person name="Daum C."/>
            <person name="Ezra D."/>
            <person name="Gonzalez J."/>
            <person name="Henrissat B."/>
            <person name="Kuo A."/>
            <person name="Liang C."/>
            <person name="Lipzen A."/>
            <person name="Lutzoni F."/>
            <person name="Magnuson J."/>
            <person name="Mondo S."/>
            <person name="Nolan M."/>
            <person name="Ohm R."/>
            <person name="Pangilinan J."/>
            <person name="Park H.-J."/>
            <person name="Ramirez L."/>
            <person name="Alfaro M."/>
            <person name="Sun H."/>
            <person name="Tritt A."/>
            <person name="Yoshinaga Y."/>
            <person name="Zwiers L.-H."/>
            <person name="Turgeon B."/>
            <person name="Goodwin S."/>
            <person name="Spatafora J."/>
            <person name="Crous P."/>
            <person name="Grigoriev I."/>
        </authorList>
    </citation>
    <scope>NUCLEOTIDE SEQUENCE</scope>
    <source>
        <strain evidence="1">CBS 473.64</strain>
    </source>
</reference>
<gene>
    <name evidence="1" type="ORF">P280DRAFT_388899</name>
</gene>
<evidence type="ECO:0000313" key="1">
    <source>
        <dbReference type="EMBL" id="KAF2645867.1"/>
    </source>
</evidence>
<organism evidence="1 2">
    <name type="scientific">Massarina eburnea CBS 473.64</name>
    <dbReference type="NCBI Taxonomy" id="1395130"/>
    <lineage>
        <taxon>Eukaryota</taxon>
        <taxon>Fungi</taxon>
        <taxon>Dikarya</taxon>
        <taxon>Ascomycota</taxon>
        <taxon>Pezizomycotina</taxon>
        <taxon>Dothideomycetes</taxon>
        <taxon>Pleosporomycetidae</taxon>
        <taxon>Pleosporales</taxon>
        <taxon>Massarineae</taxon>
        <taxon>Massarinaceae</taxon>
        <taxon>Massarina</taxon>
    </lineage>
</organism>
<dbReference type="AlphaFoldDB" id="A0A6A6SFP1"/>
<dbReference type="Proteomes" id="UP000799753">
    <property type="component" value="Unassembled WGS sequence"/>
</dbReference>
<name>A0A6A6SFP1_9PLEO</name>
<protein>
    <submittedName>
        <fullName evidence="1">Uncharacterized protein</fullName>
    </submittedName>
</protein>
<dbReference type="EMBL" id="MU006777">
    <property type="protein sequence ID" value="KAF2645867.1"/>
    <property type="molecule type" value="Genomic_DNA"/>
</dbReference>
<proteinExistence type="predicted"/>
<evidence type="ECO:0000313" key="2">
    <source>
        <dbReference type="Proteomes" id="UP000799753"/>
    </source>
</evidence>
<dbReference type="OrthoDB" id="4966402at2759"/>